<proteinExistence type="predicted"/>
<evidence type="ECO:0000256" key="1">
    <source>
        <dbReference type="SAM" id="Phobius"/>
    </source>
</evidence>
<protein>
    <submittedName>
        <fullName evidence="2">Uncharacterized protein</fullName>
    </submittedName>
</protein>
<sequence>MSIYYALAGWSGNRERRDERTKRKREKKKVRSRIKIPISSKPAVRNFVPKKHMITAASKSCWIYQGYVSTTKVQGCNIPETGRRGRSRRRGTLGKRNAEANLQVASTYLFFLTEIESESRPAARRTFYNRARVWARELIAYLTLSLLLRVAFIPVVFVLAGGRWPLAGYRFLQNVHSENLPSVGFC</sequence>
<evidence type="ECO:0000313" key="3">
    <source>
        <dbReference type="Proteomes" id="UP000299102"/>
    </source>
</evidence>
<keyword evidence="1" id="KW-0472">Membrane</keyword>
<dbReference type="Proteomes" id="UP000299102">
    <property type="component" value="Unassembled WGS sequence"/>
</dbReference>
<dbReference type="EMBL" id="BGZK01000158">
    <property type="protein sequence ID" value="GBP24147.1"/>
    <property type="molecule type" value="Genomic_DNA"/>
</dbReference>
<dbReference type="AlphaFoldDB" id="A0A4C1UDE5"/>
<reference evidence="2 3" key="1">
    <citation type="journal article" date="2019" name="Commun. Biol.">
        <title>The bagworm genome reveals a unique fibroin gene that provides high tensile strength.</title>
        <authorList>
            <person name="Kono N."/>
            <person name="Nakamura H."/>
            <person name="Ohtoshi R."/>
            <person name="Tomita M."/>
            <person name="Numata K."/>
            <person name="Arakawa K."/>
        </authorList>
    </citation>
    <scope>NUCLEOTIDE SEQUENCE [LARGE SCALE GENOMIC DNA]</scope>
</reference>
<gene>
    <name evidence="2" type="ORF">EVAR_10370_1</name>
</gene>
<accession>A0A4C1UDE5</accession>
<keyword evidence="3" id="KW-1185">Reference proteome</keyword>
<name>A0A4C1UDE5_EUMVA</name>
<keyword evidence="1" id="KW-0812">Transmembrane</keyword>
<comment type="caution">
    <text evidence="2">The sequence shown here is derived from an EMBL/GenBank/DDBJ whole genome shotgun (WGS) entry which is preliminary data.</text>
</comment>
<keyword evidence="1" id="KW-1133">Transmembrane helix</keyword>
<organism evidence="2 3">
    <name type="scientific">Eumeta variegata</name>
    <name type="common">Bagworm moth</name>
    <name type="synonym">Eumeta japonica</name>
    <dbReference type="NCBI Taxonomy" id="151549"/>
    <lineage>
        <taxon>Eukaryota</taxon>
        <taxon>Metazoa</taxon>
        <taxon>Ecdysozoa</taxon>
        <taxon>Arthropoda</taxon>
        <taxon>Hexapoda</taxon>
        <taxon>Insecta</taxon>
        <taxon>Pterygota</taxon>
        <taxon>Neoptera</taxon>
        <taxon>Endopterygota</taxon>
        <taxon>Lepidoptera</taxon>
        <taxon>Glossata</taxon>
        <taxon>Ditrysia</taxon>
        <taxon>Tineoidea</taxon>
        <taxon>Psychidae</taxon>
        <taxon>Oiketicinae</taxon>
        <taxon>Eumeta</taxon>
    </lineage>
</organism>
<evidence type="ECO:0000313" key="2">
    <source>
        <dbReference type="EMBL" id="GBP24147.1"/>
    </source>
</evidence>
<feature type="transmembrane region" description="Helical" evidence="1">
    <location>
        <begin position="138"/>
        <end position="160"/>
    </location>
</feature>